<dbReference type="AlphaFoldDB" id="A0A7V5LJ71"/>
<dbReference type="Gene3D" id="2.40.10.220">
    <property type="entry name" value="predicted glycosyltransferase like domains"/>
    <property type="match status" value="1"/>
</dbReference>
<dbReference type="EMBL" id="DRTD01000632">
    <property type="protein sequence ID" value="HHE55823.1"/>
    <property type="molecule type" value="Genomic_DNA"/>
</dbReference>
<dbReference type="InterPro" id="IPR009875">
    <property type="entry name" value="PilZ_domain"/>
</dbReference>
<proteinExistence type="predicted"/>
<sequence length="134" mass="15616">MERRELPRLALNNVSVRFKKLSPATFWARLSPPFSIKDLSKSGLSFFSDFPLKKGEKIYLRLTFSDGSVISLKGFVRWFKKIDQHESRHLIGVQFFPFGKHNDYNDLSSLEYLRKLLPSARPDGTLPNEFEQHL</sequence>
<reference evidence="2" key="1">
    <citation type="journal article" date="2020" name="mSystems">
        <title>Genome- and Community-Level Interaction Insights into Carbon Utilization and Element Cycling Functions of Hydrothermarchaeota in Hydrothermal Sediment.</title>
        <authorList>
            <person name="Zhou Z."/>
            <person name="Liu Y."/>
            <person name="Xu W."/>
            <person name="Pan J."/>
            <person name="Luo Z.H."/>
            <person name="Li M."/>
        </authorList>
    </citation>
    <scope>NUCLEOTIDE SEQUENCE [LARGE SCALE GENOMIC DNA]</scope>
    <source>
        <strain evidence="2">HyVt-76</strain>
    </source>
</reference>
<evidence type="ECO:0000313" key="2">
    <source>
        <dbReference type="EMBL" id="HHE55823.1"/>
    </source>
</evidence>
<feature type="domain" description="PilZ" evidence="1">
    <location>
        <begin position="34"/>
        <end position="98"/>
    </location>
</feature>
<dbReference type="GO" id="GO:0035438">
    <property type="term" value="F:cyclic-di-GMP binding"/>
    <property type="evidence" value="ECO:0007669"/>
    <property type="project" value="InterPro"/>
</dbReference>
<gene>
    <name evidence="2" type="ORF">ENL21_08580</name>
</gene>
<evidence type="ECO:0000259" key="1">
    <source>
        <dbReference type="Pfam" id="PF07238"/>
    </source>
</evidence>
<protein>
    <submittedName>
        <fullName evidence="2">PilZ domain-containing protein</fullName>
    </submittedName>
</protein>
<dbReference type="Proteomes" id="UP000886111">
    <property type="component" value="Unassembled WGS sequence"/>
</dbReference>
<comment type="caution">
    <text evidence="2">The sequence shown here is derived from an EMBL/GenBank/DDBJ whole genome shotgun (WGS) entry which is preliminary data.</text>
</comment>
<accession>A0A7V5LJ71</accession>
<dbReference type="Pfam" id="PF07238">
    <property type="entry name" value="PilZ"/>
    <property type="match status" value="1"/>
</dbReference>
<organism evidence="2">
    <name type="scientific">Caldithrix abyssi</name>
    <dbReference type="NCBI Taxonomy" id="187145"/>
    <lineage>
        <taxon>Bacteria</taxon>
        <taxon>Pseudomonadati</taxon>
        <taxon>Calditrichota</taxon>
        <taxon>Calditrichia</taxon>
        <taxon>Calditrichales</taxon>
        <taxon>Calditrichaceae</taxon>
        <taxon>Caldithrix</taxon>
    </lineage>
</organism>
<name>A0A7V5LJ71_CALAY</name>
<dbReference type="SUPFAM" id="SSF141371">
    <property type="entry name" value="PilZ domain-like"/>
    <property type="match status" value="1"/>
</dbReference>